<dbReference type="SUPFAM" id="SSF46785">
    <property type="entry name" value="Winged helix' DNA-binding domain"/>
    <property type="match status" value="1"/>
</dbReference>
<dbReference type="SMART" id="SM00346">
    <property type="entry name" value="HTH_ICLR"/>
    <property type="match status" value="1"/>
</dbReference>
<evidence type="ECO:0000259" key="5">
    <source>
        <dbReference type="PROSITE" id="PS51078"/>
    </source>
</evidence>
<evidence type="ECO:0000313" key="7">
    <source>
        <dbReference type="Proteomes" id="UP000198348"/>
    </source>
</evidence>
<feature type="domain" description="HTH iclR-type" evidence="4">
    <location>
        <begin position="10"/>
        <end position="71"/>
    </location>
</feature>
<dbReference type="PROSITE" id="PS51078">
    <property type="entry name" value="ICLR_ED"/>
    <property type="match status" value="1"/>
</dbReference>
<dbReference type="InterPro" id="IPR029016">
    <property type="entry name" value="GAF-like_dom_sf"/>
</dbReference>
<dbReference type="InterPro" id="IPR036390">
    <property type="entry name" value="WH_DNA-bd_sf"/>
</dbReference>
<keyword evidence="3" id="KW-0804">Transcription</keyword>
<dbReference type="InterPro" id="IPR036388">
    <property type="entry name" value="WH-like_DNA-bd_sf"/>
</dbReference>
<evidence type="ECO:0000259" key="4">
    <source>
        <dbReference type="PROSITE" id="PS51077"/>
    </source>
</evidence>
<dbReference type="GO" id="GO:0045892">
    <property type="term" value="P:negative regulation of DNA-templated transcription"/>
    <property type="evidence" value="ECO:0007669"/>
    <property type="project" value="TreeGrafter"/>
</dbReference>
<name>A0A238W3J7_9PSEU</name>
<dbReference type="Gene3D" id="3.30.450.40">
    <property type="match status" value="1"/>
</dbReference>
<dbReference type="Pfam" id="PF09339">
    <property type="entry name" value="HTH_IclR"/>
    <property type="match status" value="1"/>
</dbReference>
<dbReference type="Gene3D" id="1.10.10.10">
    <property type="entry name" value="Winged helix-like DNA-binding domain superfamily/Winged helix DNA-binding domain"/>
    <property type="match status" value="1"/>
</dbReference>
<dbReference type="InterPro" id="IPR014757">
    <property type="entry name" value="Tscrpt_reg_IclR_C"/>
</dbReference>
<evidence type="ECO:0000256" key="3">
    <source>
        <dbReference type="ARBA" id="ARBA00023163"/>
    </source>
</evidence>
<keyword evidence="2" id="KW-0238">DNA-binding</keyword>
<feature type="domain" description="IclR-ED" evidence="5">
    <location>
        <begin position="72"/>
        <end position="257"/>
    </location>
</feature>
<dbReference type="SUPFAM" id="SSF55781">
    <property type="entry name" value="GAF domain-like"/>
    <property type="match status" value="1"/>
</dbReference>
<dbReference type="GO" id="GO:0003677">
    <property type="term" value="F:DNA binding"/>
    <property type="evidence" value="ECO:0007669"/>
    <property type="project" value="UniProtKB-KW"/>
</dbReference>
<dbReference type="RefSeq" id="WP_089300403.1">
    <property type="nucleotide sequence ID" value="NZ_FZNW01000005.1"/>
</dbReference>
<evidence type="ECO:0000256" key="1">
    <source>
        <dbReference type="ARBA" id="ARBA00023015"/>
    </source>
</evidence>
<dbReference type="PROSITE" id="PS51077">
    <property type="entry name" value="HTH_ICLR"/>
    <property type="match status" value="1"/>
</dbReference>
<keyword evidence="1" id="KW-0805">Transcription regulation</keyword>
<organism evidence="6 7">
    <name type="scientific">Haloechinothrix alba</name>
    <dbReference type="NCBI Taxonomy" id="664784"/>
    <lineage>
        <taxon>Bacteria</taxon>
        <taxon>Bacillati</taxon>
        <taxon>Actinomycetota</taxon>
        <taxon>Actinomycetes</taxon>
        <taxon>Pseudonocardiales</taxon>
        <taxon>Pseudonocardiaceae</taxon>
        <taxon>Haloechinothrix</taxon>
    </lineage>
</organism>
<dbReference type="OrthoDB" id="5242615at2"/>
<keyword evidence="7" id="KW-1185">Reference proteome</keyword>
<dbReference type="EMBL" id="FZNW01000005">
    <property type="protein sequence ID" value="SNR40914.1"/>
    <property type="molecule type" value="Genomic_DNA"/>
</dbReference>
<evidence type="ECO:0000313" key="6">
    <source>
        <dbReference type="EMBL" id="SNR40914.1"/>
    </source>
</evidence>
<dbReference type="AlphaFoldDB" id="A0A238W3J7"/>
<dbReference type="InterPro" id="IPR005471">
    <property type="entry name" value="Tscrpt_reg_IclR_N"/>
</dbReference>
<dbReference type="PANTHER" id="PTHR30136">
    <property type="entry name" value="HELIX-TURN-HELIX TRANSCRIPTIONAL REGULATOR, ICLR FAMILY"/>
    <property type="match status" value="1"/>
</dbReference>
<evidence type="ECO:0000256" key="2">
    <source>
        <dbReference type="ARBA" id="ARBA00023125"/>
    </source>
</evidence>
<dbReference type="Pfam" id="PF01614">
    <property type="entry name" value="IclR_C"/>
    <property type="match status" value="1"/>
</dbReference>
<dbReference type="Proteomes" id="UP000198348">
    <property type="component" value="Unassembled WGS sequence"/>
</dbReference>
<reference evidence="6 7" key="1">
    <citation type="submission" date="2017-06" db="EMBL/GenBank/DDBJ databases">
        <authorList>
            <person name="Kim H.J."/>
            <person name="Triplett B.A."/>
        </authorList>
    </citation>
    <scope>NUCLEOTIDE SEQUENCE [LARGE SCALE GENOMIC DNA]</scope>
    <source>
        <strain evidence="6 7">DSM 45207</strain>
    </source>
</reference>
<dbReference type="PANTHER" id="PTHR30136:SF24">
    <property type="entry name" value="HTH-TYPE TRANSCRIPTIONAL REPRESSOR ALLR"/>
    <property type="match status" value="1"/>
</dbReference>
<gene>
    <name evidence="6" type="ORF">SAMN06265360_10567</name>
</gene>
<dbReference type="GO" id="GO:0003700">
    <property type="term" value="F:DNA-binding transcription factor activity"/>
    <property type="evidence" value="ECO:0007669"/>
    <property type="project" value="TreeGrafter"/>
</dbReference>
<proteinExistence type="predicted"/>
<sequence>MSYGKPSDLVRSVTRAARILEELGTCRQGLTAKQIAARCSLNLATTYHLLRTLRYEKYIVQAPGHRYWLGPRVASHFHDLKAAIERPPQVSEVLRYLAETTGQSAYYGQFVGDHLLVTDVVEGPYSPHLEQLMVHADEASHATALGKALLWSLPSHTREDHLRQRGLRPFTNNTVVHPAELDHELRALGHRQVFIEQEQYRNNVCCGAVLIRHNNHTTGAIGIPSSADRWRQSNTLLIRQLRKVVADLYRYPKSGVA</sequence>
<protein>
    <submittedName>
        <fullName evidence="6">Transcriptional regulator, IclR family</fullName>
    </submittedName>
</protein>
<accession>A0A238W3J7</accession>
<dbReference type="InterPro" id="IPR050707">
    <property type="entry name" value="HTH_MetabolicPath_Reg"/>
</dbReference>